<evidence type="ECO:0000313" key="4">
    <source>
        <dbReference type="Proteomes" id="UP000447833"/>
    </source>
</evidence>
<evidence type="ECO:0000313" key="3">
    <source>
        <dbReference type="EMBL" id="MYL62594.1"/>
    </source>
</evidence>
<feature type="compositionally biased region" description="Acidic residues" evidence="1">
    <location>
        <begin position="285"/>
        <end position="304"/>
    </location>
</feature>
<organism evidence="3 4">
    <name type="scientific">Guptibacillus hwajinpoensis</name>
    <dbReference type="NCBI Taxonomy" id="208199"/>
    <lineage>
        <taxon>Bacteria</taxon>
        <taxon>Bacillati</taxon>
        <taxon>Bacillota</taxon>
        <taxon>Bacilli</taxon>
        <taxon>Bacillales</taxon>
        <taxon>Guptibacillaceae</taxon>
        <taxon>Guptibacillus</taxon>
    </lineage>
</organism>
<dbReference type="Proteomes" id="UP000447833">
    <property type="component" value="Unassembled WGS sequence"/>
</dbReference>
<dbReference type="GO" id="GO:0016020">
    <property type="term" value="C:membrane"/>
    <property type="evidence" value="ECO:0007669"/>
    <property type="project" value="InterPro"/>
</dbReference>
<dbReference type="Gene3D" id="2.40.128.690">
    <property type="entry name" value="YycH protein, domain 3-like"/>
    <property type="match status" value="1"/>
</dbReference>
<accession>A0A845ERZ5</accession>
<sequence length="317" mass="36353">MVPGHRCNLLAMHWEGKKLDWNRTKTILILTFLVFNIFLASDLFKKQTELSEIEQQKQVTIEDQLKNLNVTYEKNLPVQSEKMSFISGDVHEFTEEEEKTLEEGTSQDITLDGEKLVSTLKKPFPISDPTVASAYSIFLETYVYEGGKYQYYGPAENNPNIVYFVETFEDRPIYSQESGMLIVTLEDDKVVSYTQTYLSLQKIGKERKIDPASETIGLLLNQQDIGLNDKVEDMSIGYYTTVANEDERDTFVFVPTWQVVVSNKKNDDPEKNYYVNAIEKTVFSDTEESIEGEQEEKESDDSDQPDPSKPKTVTSDE</sequence>
<dbReference type="EMBL" id="WMEY01000001">
    <property type="protein sequence ID" value="MYL62594.1"/>
    <property type="molecule type" value="Genomic_DNA"/>
</dbReference>
<feature type="region of interest" description="Disordered" evidence="1">
    <location>
        <begin position="284"/>
        <end position="317"/>
    </location>
</feature>
<proteinExistence type="predicted"/>
<evidence type="ECO:0000256" key="1">
    <source>
        <dbReference type="SAM" id="MobiDB-lite"/>
    </source>
</evidence>
<dbReference type="AlphaFoldDB" id="A0A845ERZ5"/>
<dbReference type="InterPro" id="IPR018604">
    <property type="entry name" value="YycI-like"/>
</dbReference>
<name>A0A845ERZ5_9BACL</name>
<evidence type="ECO:0000259" key="2">
    <source>
        <dbReference type="Pfam" id="PF09648"/>
    </source>
</evidence>
<protein>
    <recommendedName>
        <fullName evidence="2">Regulatory protein YycH-like domain-containing protein</fullName>
    </recommendedName>
</protein>
<dbReference type="Pfam" id="PF09648">
    <property type="entry name" value="YycI"/>
    <property type="match status" value="1"/>
</dbReference>
<reference evidence="3 4" key="1">
    <citation type="submission" date="2019-11" db="EMBL/GenBank/DDBJ databases">
        <title>Genome sequences of 17 halophilic strains isolated from different environments.</title>
        <authorList>
            <person name="Furrow R.E."/>
        </authorList>
    </citation>
    <scope>NUCLEOTIDE SEQUENCE [LARGE SCALE GENOMIC DNA]</scope>
    <source>
        <strain evidence="3 4">22506_14_FS</strain>
    </source>
</reference>
<gene>
    <name evidence="3" type="ORF">GLW07_04390</name>
</gene>
<comment type="caution">
    <text evidence="3">The sequence shown here is derived from an EMBL/GenBank/DDBJ whole genome shotgun (WGS) entry which is preliminary data.</text>
</comment>
<feature type="domain" description="Regulatory protein YycH-like" evidence="2">
    <location>
        <begin position="52"/>
        <end position="278"/>
    </location>
</feature>